<accession>A0A849HFX3</accession>
<dbReference type="PANTHER" id="PTHR41913:SF1">
    <property type="entry name" value="DUF1684 DOMAIN-CONTAINING PROTEIN"/>
    <property type="match status" value="1"/>
</dbReference>
<name>A0A849HFX3_9MICO</name>
<dbReference type="Pfam" id="PF07920">
    <property type="entry name" value="DUF1684"/>
    <property type="match status" value="1"/>
</dbReference>
<evidence type="ECO:0000313" key="3">
    <source>
        <dbReference type="Proteomes" id="UP000588586"/>
    </source>
</evidence>
<feature type="compositionally biased region" description="Gly residues" evidence="1">
    <location>
        <begin position="30"/>
        <end position="44"/>
    </location>
</feature>
<dbReference type="Proteomes" id="UP000588586">
    <property type="component" value="Unassembled WGS sequence"/>
</dbReference>
<comment type="caution">
    <text evidence="2">The sequence shown here is derived from an EMBL/GenBank/DDBJ whole genome shotgun (WGS) entry which is preliminary data.</text>
</comment>
<evidence type="ECO:0000313" key="2">
    <source>
        <dbReference type="EMBL" id="NNM46162.1"/>
    </source>
</evidence>
<dbReference type="PANTHER" id="PTHR41913">
    <property type="entry name" value="DUF1684 DOMAIN-CONTAINING PROTEIN"/>
    <property type="match status" value="1"/>
</dbReference>
<proteinExistence type="predicted"/>
<evidence type="ECO:0000256" key="1">
    <source>
        <dbReference type="SAM" id="MobiDB-lite"/>
    </source>
</evidence>
<keyword evidence="3" id="KW-1185">Reference proteome</keyword>
<sequence length="255" mass="27150">MRTTRPAACTSPRDGGCSGPAPPTARLSWVGGGQTPRSGVGAGRAGSVDAVDDDELTYPPPLEVASWRREVHALYAAVRAEPGPAAAHALWVAGRTELFDHHPASPRRPGQQLRHAAYDPAFRFTVPIEPADLEPWQFQSGTDGAVPFSGIGRVTLGDLGSVAVWWLDSYGGGVFLPLRDGTAGRETYGAGRYVLDTVKGSDLGRDGDAWVLDLNFAYNPSCVYDYRWVCPLAPPANRVDAPVPVGELLPKGYDG</sequence>
<dbReference type="AlphaFoldDB" id="A0A849HFX3"/>
<protein>
    <submittedName>
        <fullName evidence="2">DUF1684 domain-containing protein</fullName>
    </submittedName>
</protein>
<gene>
    <name evidence="2" type="ORF">HJG52_09100</name>
</gene>
<dbReference type="EMBL" id="JABEPQ010000002">
    <property type="protein sequence ID" value="NNM46162.1"/>
    <property type="molecule type" value="Genomic_DNA"/>
</dbReference>
<feature type="region of interest" description="Disordered" evidence="1">
    <location>
        <begin position="1"/>
        <end position="45"/>
    </location>
</feature>
<organism evidence="2 3">
    <name type="scientific">Knoellia koreensis</name>
    <dbReference type="NCBI Taxonomy" id="2730921"/>
    <lineage>
        <taxon>Bacteria</taxon>
        <taxon>Bacillati</taxon>
        <taxon>Actinomycetota</taxon>
        <taxon>Actinomycetes</taxon>
        <taxon>Micrococcales</taxon>
        <taxon>Intrasporangiaceae</taxon>
        <taxon>Knoellia</taxon>
    </lineage>
</organism>
<dbReference type="InterPro" id="IPR012467">
    <property type="entry name" value="DUF1684"/>
</dbReference>
<reference evidence="2 3" key="1">
    <citation type="submission" date="2020-04" db="EMBL/GenBank/DDBJ databases">
        <title>Knoellia sp. isolate from air conditioner.</title>
        <authorList>
            <person name="Chea S."/>
            <person name="Kim D.-U."/>
        </authorList>
    </citation>
    <scope>NUCLEOTIDE SEQUENCE [LARGE SCALE GENOMIC DNA]</scope>
    <source>
        <strain evidence="2 3">DB2414S</strain>
    </source>
</reference>